<dbReference type="EMBL" id="FQUH01000027">
    <property type="protein sequence ID" value="SHG07868.1"/>
    <property type="molecule type" value="Genomic_DNA"/>
</dbReference>
<accession>A0A1M5GVZ8</accession>
<reference evidence="3" key="1">
    <citation type="submission" date="2016-11" db="EMBL/GenBank/DDBJ databases">
        <authorList>
            <person name="Varghese N."/>
            <person name="Submissions S."/>
        </authorList>
    </citation>
    <scope>NUCLEOTIDE SEQUENCE [LARGE SCALE GENOMIC DNA]</scope>
    <source>
        <strain evidence="3">DSM 21264</strain>
    </source>
</reference>
<dbReference type="PANTHER" id="PTHR35175:SF1">
    <property type="entry name" value="OXIDOREDUCTASE"/>
    <property type="match status" value="1"/>
</dbReference>
<dbReference type="Pfam" id="PF06945">
    <property type="entry name" value="DUF1289"/>
    <property type="match status" value="1"/>
</dbReference>
<dbReference type="InterPro" id="IPR010710">
    <property type="entry name" value="DUF1289"/>
</dbReference>
<feature type="domain" description="SH3b" evidence="1">
    <location>
        <begin position="193"/>
        <end position="247"/>
    </location>
</feature>
<sequence length="255" mass="29614">MEQLSFFSVPSPCIGVCSVDEKGYCKGCMRKREERFNWLNLTNEQKLRIIEQCRQRYRRKITSRSISTNDDNITGKQTSIAQNDDFFSQLKDIVEQGDVDIDSDVRNELEQTIFQGKSVDSLSEKALNTIIWLLKNFFLPFFVSCIATAYMERADLIRDYFSNVSSSREIKSEIRKQTFGNDTKTLRVIIGNNLNLREGPAKKHTSFGTLHLGDVVEVIDNTDKSWIYVRVVLDDEVLTGWVFRRYTKKLNYLTK</sequence>
<dbReference type="PANTHER" id="PTHR35175">
    <property type="entry name" value="DUF1289 DOMAIN-CONTAINING PROTEIN"/>
    <property type="match status" value="1"/>
</dbReference>
<name>A0A1M5GVZ8_VIBGA</name>
<evidence type="ECO:0000313" key="2">
    <source>
        <dbReference type="EMBL" id="SHG07868.1"/>
    </source>
</evidence>
<proteinExistence type="predicted"/>
<dbReference type="AlphaFoldDB" id="A0A1M5GVZ8"/>
<organism evidence="2 3">
    <name type="scientific">Vibrio gazogenes DSM 21264 = NBRC 103151</name>
    <dbReference type="NCBI Taxonomy" id="1123492"/>
    <lineage>
        <taxon>Bacteria</taxon>
        <taxon>Pseudomonadati</taxon>
        <taxon>Pseudomonadota</taxon>
        <taxon>Gammaproteobacteria</taxon>
        <taxon>Vibrionales</taxon>
        <taxon>Vibrionaceae</taxon>
        <taxon>Vibrio</taxon>
    </lineage>
</organism>
<dbReference type="InterPro" id="IPR003646">
    <property type="entry name" value="SH3-like_bac-type"/>
</dbReference>
<evidence type="ECO:0000259" key="1">
    <source>
        <dbReference type="Pfam" id="PF08239"/>
    </source>
</evidence>
<protein>
    <submittedName>
        <fullName evidence="2">Predicted Fe-S protein YdhL, DUF1289 family</fullName>
    </submittedName>
</protein>
<dbReference type="Pfam" id="PF08239">
    <property type="entry name" value="SH3_3"/>
    <property type="match status" value="1"/>
</dbReference>
<keyword evidence="3" id="KW-1185">Reference proteome</keyword>
<dbReference type="Gene3D" id="2.30.30.40">
    <property type="entry name" value="SH3 Domains"/>
    <property type="match status" value="1"/>
</dbReference>
<evidence type="ECO:0000313" key="3">
    <source>
        <dbReference type="Proteomes" id="UP000184159"/>
    </source>
</evidence>
<dbReference type="Proteomes" id="UP000184159">
    <property type="component" value="Unassembled WGS sequence"/>
</dbReference>
<gene>
    <name evidence="2" type="ORF">SAMN02745781_03912</name>
</gene>